<reference evidence="2 3" key="1">
    <citation type="submission" date="2017-04" db="EMBL/GenBank/DDBJ databases">
        <authorList>
            <person name="Afonso C.L."/>
            <person name="Miller P.J."/>
            <person name="Scott M.A."/>
            <person name="Spackman E."/>
            <person name="Goraichik I."/>
            <person name="Dimitrov K.M."/>
            <person name="Suarez D.L."/>
            <person name="Swayne D.E."/>
        </authorList>
    </citation>
    <scope>NUCLEOTIDE SEQUENCE [LARGE SCALE GENOMIC DNA]</scope>
</reference>
<dbReference type="InterPro" id="IPR013745">
    <property type="entry name" value="Bit61/PRR5"/>
</dbReference>
<protein>
    <submittedName>
        <fullName evidence="2">Similar to Saccharomyces cerevisiae YJL058C BIT61 Subunit of TORC2 (Tor2p-Lst8p-Avo1-Avo2-Tsc11p-Bit61p-Slm1p-Slm2p)</fullName>
    </submittedName>
</protein>
<feature type="region of interest" description="Disordered" evidence="1">
    <location>
        <begin position="163"/>
        <end position="214"/>
    </location>
</feature>
<evidence type="ECO:0000313" key="2">
    <source>
        <dbReference type="EMBL" id="SMN19265.1"/>
    </source>
</evidence>
<evidence type="ECO:0000313" key="3">
    <source>
        <dbReference type="Proteomes" id="UP000196158"/>
    </source>
</evidence>
<accession>A0A1X7R0U2</accession>
<dbReference type="GO" id="GO:0031932">
    <property type="term" value="C:TORC2 complex"/>
    <property type="evidence" value="ECO:0007669"/>
    <property type="project" value="TreeGrafter"/>
</dbReference>
<sequence>MTHRKISTSNSENVLTYKTSDKPIGRHRSSTLFPLPSWHDHKENDENKRNGLSRAYSVSSEIIPQTLTHPDDDMLSIKKVRSPVEMHPSRWSHVGFQSIFQGQNFKKSASSINSENSLEEKFPFTNLRNSNSFDNRSRLSEDKIIEENDDDLSDDSLFTTLSGKKERRTRGSGSVLNNSISDTKSSSSKDKNTRLFKTNTNKSNSSLPNSLTNSLIPKKKNQFLSVTRKLFHTKNSRHIKDSVDPALPNPWSQFLHSSYIKHRSPVQFIHTTTGGIMDSGRSVYSFNPSVPNNTNDVALAITQQEDSFDSANIAILHDLLKTLPSLEDNYKNFSTRELQVLSGNVWGIYCSIVVELFKNQHLWELPAKIEDINKLFEFYTVLKTESKVAAHHSKFINEIEEFITTSLFVFENQIVFNYTNENAMNTALKRLGIIWQVFYQQVYRDVITVLLPLEESFKNNQKYWSDSVYMGEYVENMLSVDYLLLKCFRNSIVLPYYQNFVHSHDGASNSFRTYILNEEDENDVTEMDKLTLLQCFGVLSTIQSNDRSQQIIEELLGGVRMSI</sequence>
<feature type="region of interest" description="Disordered" evidence="1">
    <location>
        <begin position="1"/>
        <end position="49"/>
    </location>
</feature>
<dbReference type="STRING" id="1789683.A0A1X7R0U2"/>
<keyword evidence="3" id="KW-1185">Reference proteome</keyword>
<dbReference type="GO" id="GO:0038203">
    <property type="term" value="P:TORC2 signaling"/>
    <property type="evidence" value="ECO:0007669"/>
    <property type="project" value="TreeGrafter"/>
</dbReference>
<dbReference type="AlphaFoldDB" id="A0A1X7R0U2"/>
<feature type="compositionally biased region" description="Basic and acidic residues" evidence="1">
    <location>
        <begin position="38"/>
        <end position="49"/>
    </location>
</feature>
<name>A0A1X7R0U2_9SACH</name>
<dbReference type="OrthoDB" id="2290221at2759"/>
<dbReference type="EMBL" id="FXLY01000003">
    <property type="protein sequence ID" value="SMN19265.1"/>
    <property type="molecule type" value="Genomic_DNA"/>
</dbReference>
<dbReference type="Proteomes" id="UP000196158">
    <property type="component" value="Unassembled WGS sequence"/>
</dbReference>
<feature type="compositionally biased region" description="Polar residues" evidence="1">
    <location>
        <begin position="7"/>
        <end position="18"/>
    </location>
</feature>
<gene>
    <name evidence="2" type="ORF">KASA_0P04499G</name>
</gene>
<proteinExistence type="predicted"/>
<dbReference type="Pfam" id="PF08539">
    <property type="entry name" value="HbrB"/>
    <property type="match status" value="1"/>
</dbReference>
<evidence type="ECO:0000256" key="1">
    <source>
        <dbReference type="SAM" id="MobiDB-lite"/>
    </source>
</evidence>
<organism evidence="2 3">
    <name type="scientific">Maudiozyma saulgeensis</name>
    <dbReference type="NCBI Taxonomy" id="1789683"/>
    <lineage>
        <taxon>Eukaryota</taxon>
        <taxon>Fungi</taxon>
        <taxon>Dikarya</taxon>
        <taxon>Ascomycota</taxon>
        <taxon>Saccharomycotina</taxon>
        <taxon>Saccharomycetes</taxon>
        <taxon>Saccharomycetales</taxon>
        <taxon>Saccharomycetaceae</taxon>
        <taxon>Maudiozyma</taxon>
    </lineage>
</organism>
<dbReference type="PANTHER" id="PTHR32428">
    <property type="entry name" value="TARGET OF RAPAMYCIN COMPLEX 2 SUBUNIT BIT61-RELATED"/>
    <property type="match status" value="1"/>
</dbReference>
<dbReference type="PANTHER" id="PTHR32428:SF2">
    <property type="entry name" value="TARGET OF RAPAMYCIN COMPLEX 2 SUBUNIT BIT61-RELATED"/>
    <property type="match status" value="1"/>
</dbReference>
<feature type="compositionally biased region" description="Low complexity" evidence="1">
    <location>
        <begin position="197"/>
        <end position="214"/>
    </location>
</feature>
<feature type="compositionally biased region" description="Low complexity" evidence="1">
    <location>
        <begin position="177"/>
        <end position="186"/>
    </location>
</feature>